<dbReference type="PANTHER" id="PTHR48182">
    <property type="entry name" value="PROTEIN SERAC1"/>
    <property type="match status" value="1"/>
</dbReference>
<sequence length="162" mass="16800">MLSLALDEAASSTPAARLAAATRGVAFFATPHFGSMLASLGLKLRHVPGASNAPAPAVHHLAPGPHLEQLNERLRALHAAGAISVLSFAEGLPTPLAGFIPKVVIVPFESAYPGFGDVKLLAGRDHVDVCKPDSREDEIYVQLLSAGVALAKAMALQALQVL</sequence>
<gene>
    <name evidence="7" type="ORF">MNEG_2054</name>
</gene>
<evidence type="ECO:0000256" key="3">
    <source>
        <dbReference type="ARBA" id="ARBA00004370"/>
    </source>
</evidence>
<keyword evidence="4" id="KW-0256">Endoplasmic reticulum</keyword>
<dbReference type="GeneID" id="25734932"/>
<dbReference type="Proteomes" id="UP000054498">
    <property type="component" value="Unassembled WGS sequence"/>
</dbReference>
<dbReference type="OrthoDB" id="5086500at2759"/>
<dbReference type="AlphaFoldDB" id="A0A0D2LHC7"/>
<dbReference type="InterPro" id="IPR052374">
    <property type="entry name" value="SERAC1"/>
</dbReference>
<evidence type="ECO:0000256" key="6">
    <source>
        <dbReference type="ARBA" id="ARBA00023136"/>
    </source>
</evidence>
<dbReference type="EMBL" id="KK100441">
    <property type="protein sequence ID" value="KIZ05904.1"/>
    <property type="molecule type" value="Genomic_DNA"/>
</dbReference>
<dbReference type="GO" id="GO:0016020">
    <property type="term" value="C:membrane"/>
    <property type="evidence" value="ECO:0007669"/>
    <property type="project" value="UniProtKB-SubCell"/>
</dbReference>
<dbReference type="GO" id="GO:0005739">
    <property type="term" value="C:mitochondrion"/>
    <property type="evidence" value="ECO:0007669"/>
    <property type="project" value="UniProtKB-SubCell"/>
</dbReference>
<evidence type="ECO:0000313" key="8">
    <source>
        <dbReference type="Proteomes" id="UP000054498"/>
    </source>
</evidence>
<evidence type="ECO:0000313" key="7">
    <source>
        <dbReference type="EMBL" id="KIZ05904.1"/>
    </source>
</evidence>
<protein>
    <submittedName>
        <fullName evidence="7">Uncharacterized protein</fullName>
    </submittedName>
</protein>
<organism evidence="7 8">
    <name type="scientific">Monoraphidium neglectum</name>
    <dbReference type="NCBI Taxonomy" id="145388"/>
    <lineage>
        <taxon>Eukaryota</taxon>
        <taxon>Viridiplantae</taxon>
        <taxon>Chlorophyta</taxon>
        <taxon>core chlorophytes</taxon>
        <taxon>Chlorophyceae</taxon>
        <taxon>CS clade</taxon>
        <taxon>Sphaeropleales</taxon>
        <taxon>Selenastraceae</taxon>
        <taxon>Monoraphidium</taxon>
    </lineage>
</organism>
<name>A0A0D2LHC7_9CHLO</name>
<keyword evidence="6" id="KW-0472">Membrane</keyword>
<keyword evidence="8" id="KW-1185">Reference proteome</keyword>
<comment type="subcellular location">
    <subcellularLocation>
        <location evidence="2">Endoplasmic reticulum</location>
    </subcellularLocation>
    <subcellularLocation>
        <location evidence="3">Membrane</location>
    </subcellularLocation>
    <subcellularLocation>
        <location evidence="1">Mitochondrion</location>
    </subcellularLocation>
</comment>
<dbReference type="GO" id="GO:0005783">
    <property type="term" value="C:endoplasmic reticulum"/>
    <property type="evidence" value="ECO:0007669"/>
    <property type="project" value="UniProtKB-SubCell"/>
</dbReference>
<evidence type="ECO:0000256" key="2">
    <source>
        <dbReference type="ARBA" id="ARBA00004240"/>
    </source>
</evidence>
<accession>A0A0D2LHC7</accession>
<keyword evidence="5" id="KW-0496">Mitochondrion</keyword>
<evidence type="ECO:0000256" key="4">
    <source>
        <dbReference type="ARBA" id="ARBA00022824"/>
    </source>
</evidence>
<proteinExistence type="predicted"/>
<dbReference type="KEGG" id="mng:MNEG_2054"/>
<evidence type="ECO:0000256" key="5">
    <source>
        <dbReference type="ARBA" id="ARBA00023128"/>
    </source>
</evidence>
<dbReference type="PANTHER" id="PTHR48182:SF2">
    <property type="entry name" value="PROTEIN SERAC1"/>
    <property type="match status" value="1"/>
</dbReference>
<dbReference type="RefSeq" id="XP_013904923.1">
    <property type="nucleotide sequence ID" value="XM_014049469.1"/>
</dbReference>
<evidence type="ECO:0000256" key="1">
    <source>
        <dbReference type="ARBA" id="ARBA00004173"/>
    </source>
</evidence>
<reference evidence="7 8" key="1">
    <citation type="journal article" date="2013" name="BMC Genomics">
        <title>Reconstruction of the lipid metabolism for the microalga Monoraphidium neglectum from its genome sequence reveals characteristics suitable for biofuel production.</title>
        <authorList>
            <person name="Bogen C."/>
            <person name="Al-Dilaimi A."/>
            <person name="Albersmeier A."/>
            <person name="Wichmann J."/>
            <person name="Grundmann M."/>
            <person name="Rupp O."/>
            <person name="Lauersen K.J."/>
            <person name="Blifernez-Klassen O."/>
            <person name="Kalinowski J."/>
            <person name="Goesmann A."/>
            <person name="Mussgnug J.H."/>
            <person name="Kruse O."/>
        </authorList>
    </citation>
    <scope>NUCLEOTIDE SEQUENCE [LARGE SCALE GENOMIC DNA]</scope>
    <source>
        <strain evidence="7 8">SAG 48.87</strain>
    </source>
</reference>